<feature type="compositionally biased region" description="Polar residues" evidence="1">
    <location>
        <begin position="84"/>
        <end position="105"/>
    </location>
</feature>
<gene>
    <name evidence="2" type="ORF">Q31b_34990</name>
</gene>
<reference evidence="2 3" key="1">
    <citation type="submission" date="2019-02" db="EMBL/GenBank/DDBJ databases">
        <title>Deep-cultivation of Planctomycetes and their phenomic and genomic characterization uncovers novel biology.</title>
        <authorList>
            <person name="Wiegand S."/>
            <person name="Jogler M."/>
            <person name="Boedeker C."/>
            <person name="Pinto D."/>
            <person name="Vollmers J."/>
            <person name="Rivas-Marin E."/>
            <person name="Kohn T."/>
            <person name="Peeters S.H."/>
            <person name="Heuer A."/>
            <person name="Rast P."/>
            <person name="Oberbeckmann S."/>
            <person name="Bunk B."/>
            <person name="Jeske O."/>
            <person name="Meyerdierks A."/>
            <person name="Storesund J.E."/>
            <person name="Kallscheuer N."/>
            <person name="Luecker S."/>
            <person name="Lage O.M."/>
            <person name="Pohl T."/>
            <person name="Merkel B.J."/>
            <person name="Hornburger P."/>
            <person name="Mueller R.-W."/>
            <person name="Bruemmer F."/>
            <person name="Labrenz M."/>
            <person name="Spormann A.M."/>
            <person name="Op Den Camp H."/>
            <person name="Overmann J."/>
            <person name="Amann R."/>
            <person name="Jetten M.S.M."/>
            <person name="Mascher T."/>
            <person name="Medema M.H."/>
            <person name="Devos D.P."/>
            <person name="Kaster A.-K."/>
            <person name="Ovreas L."/>
            <person name="Rohde M."/>
            <person name="Galperin M.Y."/>
            <person name="Jogler C."/>
        </authorList>
    </citation>
    <scope>NUCLEOTIDE SEQUENCE [LARGE SCALE GENOMIC DNA]</scope>
    <source>
        <strain evidence="2 3">Q31b</strain>
    </source>
</reference>
<keyword evidence="3" id="KW-1185">Reference proteome</keyword>
<accession>A0A5C6DV45</accession>
<sequence>MNDRNYWQKSEGKIPRSLQKRIGVVSHPSTNIVSHWRLKRVPSLVRLEPCCVVKAYIRPSSSGSVVNFGSNRCHLRPRRKSPTADHQPSVTGRSSQTREWPSGKQRTCATRHEIKFVSGRLVNPLRSDSATSACRTKPTVRQTDCLFCQAQAKRTQQTPMEANVVSVTPSRAVIQQVAKARYRETLSRELRHRRYEVFAQFLADRDLLPRFDGVASNRPTKRCTLGSVFIRFLVFQGSSPK</sequence>
<dbReference type="AlphaFoldDB" id="A0A5C6DV45"/>
<evidence type="ECO:0000313" key="2">
    <source>
        <dbReference type="EMBL" id="TWU40154.1"/>
    </source>
</evidence>
<dbReference type="EMBL" id="SJPY01000005">
    <property type="protein sequence ID" value="TWU40154.1"/>
    <property type="molecule type" value="Genomic_DNA"/>
</dbReference>
<evidence type="ECO:0000313" key="3">
    <source>
        <dbReference type="Proteomes" id="UP000315471"/>
    </source>
</evidence>
<comment type="caution">
    <text evidence="2">The sequence shown here is derived from an EMBL/GenBank/DDBJ whole genome shotgun (WGS) entry which is preliminary data.</text>
</comment>
<proteinExistence type="predicted"/>
<evidence type="ECO:0000256" key="1">
    <source>
        <dbReference type="SAM" id="MobiDB-lite"/>
    </source>
</evidence>
<organism evidence="2 3">
    <name type="scientific">Novipirellula aureliae</name>
    <dbReference type="NCBI Taxonomy" id="2527966"/>
    <lineage>
        <taxon>Bacteria</taxon>
        <taxon>Pseudomonadati</taxon>
        <taxon>Planctomycetota</taxon>
        <taxon>Planctomycetia</taxon>
        <taxon>Pirellulales</taxon>
        <taxon>Pirellulaceae</taxon>
        <taxon>Novipirellula</taxon>
    </lineage>
</organism>
<name>A0A5C6DV45_9BACT</name>
<dbReference type="Proteomes" id="UP000315471">
    <property type="component" value="Unassembled WGS sequence"/>
</dbReference>
<protein>
    <submittedName>
        <fullName evidence="2">Uncharacterized protein</fullName>
    </submittedName>
</protein>
<feature type="region of interest" description="Disordered" evidence="1">
    <location>
        <begin position="70"/>
        <end position="105"/>
    </location>
</feature>